<feature type="coiled-coil region" evidence="1">
    <location>
        <begin position="74"/>
        <end position="122"/>
    </location>
</feature>
<gene>
    <name evidence="2" type="ORF">GCM10009114_18500</name>
</gene>
<comment type="caution">
    <text evidence="2">The sequence shown here is derived from an EMBL/GenBank/DDBJ whole genome shotgun (WGS) entry which is preliminary data.</text>
</comment>
<evidence type="ECO:0000313" key="2">
    <source>
        <dbReference type="EMBL" id="GAA0856460.1"/>
    </source>
</evidence>
<reference evidence="3" key="1">
    <citation type="journal article" date="2019" name="Int. J. Syst. Evol. Microbiol.">
        <title>The Global Catalogue of Microorganisms (GCM) 10K type strain sequencing project: providing services to taxonomists for standard genome sequencing and annotation.</title>
        <authorList>
            <consortium name="The Broad Institute Genomics Platform"/>
            <consortium name="The Broad Institute Genome Sequencing Center for Infectious Disease"/>
            <person name="Wu L."/>
            <person name="Ma J."/>
        </authorList>
    </citation>
    <scope>NUCLEOTIDE SEQUENCE [LARGE SCALE GENOMIC DNA]</scope>
    <source>
        <strain evidence="3">JCM 15896</strain>
    </source>
</reference>
<protein>
    <recommendedName>
        <fullName evidence="4">Transposase</fullName>
    </recommendedName>
</protein>
<keyword evidence="3" id="KW-1185">Reference proteome</keyword>
<name>A0ABP3WTB2_9ALTE</name>
<sequence length="127" mass="14662">MQSDNDWHEYCDNGALNLKLIANECDLSRSAVYQNEHLKKEIKRVAIELFNNNIIDRLPYEEKSSTSVSSAIKRDRSNREIGKLHEENRKLQNKVSELQAGLSDAKNKLARYEAMEAILENTGRMPR</sequence>
<dbReference type="RefSeq" id="WP_343859061.1">
    <property type="nucleotide sequence ID" value="NZ_BAAAFD010000004.1"/>
</dbReference>
<organism evidence="2 3">
    <name type="scientific">Aliiglaciecola litoralis</name>
    <dbReference type="NCBI Taxonomy" id="582857"/>
    <lineage>
        <taxon>Bacteria</taxon>
        <taxon>Pseudomonadati</taxon>
        <taxon>Pseudomonadota</taxon>
        <taxon>Gammaproteobacteria</taxon>
        <taxon>Alteromonadales</taxon>
        <taxon>Alteromonadaceae</taxon>
        <taxon>Aliiglaciecola</taxon>
    </lineage>
</organism>
<dbReference type="Proteomes" id="UP001500359">
    <property type="component" value="Unassembled WGS sequence"/>
</dbReference>
<dbReference type="EMBL" id="BAAAFD010000004">
    <property type="protein sequence ID" value="GAA0856460.1"/>
    <property type="molecule type" value="Genomic_DNA"/>
</dbReference>
<proteinExistence type="predicted"/>
<evidence type="ECO:0008006" key="4">
    <source>
        <dbReference type="Google" id="ProtNLM"/>
    </source>
</evidence>
<keyword evidence="1" id="KW-0175">Coiled coil</keyword>
<evidence type="ECO:0000256" key="1">
    <source>
        <dbReference type="SAM" id="Coils"/>
    </source>
</evidence>
<evidence type="ECO:0000313" key="3">
    <source>
        <dbReference type="Proteomes" id="UP001500359"/>
    </source>
</evidence>
<accession>A0ABP3WTB2</accession>